<keyword evidence="5 7" id="KW-1133">Transmembrane helix</keyword>
<name>K1U345_9ZZZZ</name>
<keyword evidence="6 7" id="KW-0472">Membrane</keyword>
<dbReference type="AlphaFoldDB" id="K1U345"/>
<feature type="domain" description="Peptidase S54 rhomboid" evidence="8">
    <location>
        <begin position="216"/>
        <end position="349"/>
    </location>
</feature>
<feature type="transmembrane region" description="Helical" evidence="7">
    <location>
        <begin position="364"/>
        <end position="383"/>
    </location>
</feature>
<keyword evidence="4" id="KW-0378">Hydrolase</keyword>
<feature type="transmembrane region" description="Helical" evidence="7">
    <location>
        <begin position="312"/>
        <end position="328"/>
    </location>
</feature>
<evidence type="ECO:0000259" key="8">
    <source>
        <dbReference type="Pfam" id="PF01694"/>
    </source>
</evidence>
<evidence type="ECO:0000256" key="5">
    <source>
        <dbReference type="ARBA" id="ARBA00022989"/>
    </source>
</evidence>
<feature type="transmembrane region" description="Helical" evidence="7">
    <location>
        <begin position="177"/>
        <end position="196"/>
    </location>
</feature>
<dbReference type="PANTHER" id="PTHR43731">
    <property type="entry name" value="RHOMBOID PROTEASE"/>
    <property type="match status" value="1"/>
</dbReference>
<dbReference type="InterPro" id="IPR022764">
    <property type="entry name" value="Peptidase_S54_rhomboid_dom"/>
</dbReference>
<evidence type="ECO:0000256" key="2">
    <source>
        <dbReference type="ARBA" id="ARBA00009045"/>
    </source>
</evidence>
<accession>K1U345</accession>
<protein>
    <submittedName>
        <fullName evidence="9">Peptidase S54, rhomboid</fullName>
    </submittedName>
</protein>
<feature type="transmembrane region" description="Helical" evidence="7">
    <location>
        <begin position="257"/>
        <end position="276"/>
    </location>
</feature>
<evidence type="ECO:0000256" key="6">
    <source>
        <dbReference type="ARBA" id="ARBA00023136"/>
    </source>
</evidence>
<dbReference type="GO" id="GO:0004252">
    <property type="term" value="F:serine-type endopeptidase activity"/>
    <property type="evidence" value="ECO:0007669"/>
    <property type="project" value="InterPro"/>
</dbReference>
<keyword evidence="3 7" id="KW-0812">Transmembrane</keyword>
<dbReference type="Pfam" id="PF01694">
    <property type="entry name" value="Rhomboid"/>
    <property type="match status" value="1"/>
</dbReference>
<dbReference type="GO" id="GO:0016020">
    <property type="term" value="C:membrane"/>
    <property type="evidence" value="ECO:0007669"/>
    <property type="project" value="UniProtKB-SubCell"/>
</dbReference>
<gene>
    <name evidence="9" type="ORF">OBE_01931</name>
</gene>
<dbReference type="InterPro" id="IPR035952">
    <property type="entry name" value="Rhomboid-like_sf"/>
</dbReference>
<organism evidence="9">
    <name type="scientific">human gut metagenome</name>
    <dbReference type="NCBI Taxonomy" id="408170"/>
    <lineage>
        <taxon>unclassified sequences</taxon>
        <taxon>metagenomes</taxon>
        <taxon>organismal metagenomes</taxon>
    </lineage>
</organism>
<sequence length="384" mass="43966">MEEIAEEQLLDSKNMLVMKLLHYFIIDKNYNPIILQGAENEIWLENLDEDYRIVRIVTGTILNEEQFGFDIFKTKRIMKKIRNKTFSFNLKTLSIFLDLGDRVKLDSPKGITCVSAPNEEDLQKNVAIKESFPDMKDKLKYSEDGMQLFVKITNDINEHNLEDSEKVEKVFKPKYPMITYILIALNVAMFFFPLIFNKQDYFLNKFCVYAPYIRNGEYYRLLTGTFLHANIIHLLCNMYALYILGSQLESFIGKIKFLCVYLFSALTGSLLSMVFLGNGVSIGASGAIFGVMGAIVYFGYHYRVYLGNVVRTNLIPIIILNLALGFLVNGIDNWAHIGGLIGGFLINIGLGVKYKSSTFEKVNGYIISLIYVSFLIFMAFIYVK</sequence>
<feature type="transmembrane region" description="Helical" evidence="7">
    <location>
        <begin position="282"/>
        <end position="300"/>
    </location>
</feature>
<feature type="transmembrane region" description="Helical" evidence="7">
    <location>
        <begin position="226"/>
        <end position="245"/>
    </location>
</feature>
<evidence type="ECO:0000256" key="1">
    <source>
        <dbReference type="ARBA" id="ARBA00004141"/>
    </source>
</evidence>
<evidence type="ECO:0000256" key="7">
    <source>
        <dbReference type="SAM" id="Phobius"/>
    </source>
</evidence>
<dbReference type="Gene3D" id="1.20.1540.10">
    <property type="entry name" value="Rhomboid-like"/>
    <property type="match status" value="1"/>
</dbReference>
<comment type="caution">
    <text evidence="9">The sequence shown here is derived from an EMBL/GenBank/DDBJ whole genome shotgun (WGS) entry which is preliminary data.</text>
</comment>
<feature type="transmembrane region" description="Helical" evidence="7">
    <location>
        <begin position="334"/>
        <end position="352"/>
    </location>
</feature>
<proteinExistence type="inferred from homology"/>
<dbReference type="SUPFAM" id="SSF144091">
    <property type="entry name" value="Rhomboid-like"/>
    <property type="match status" value="1"/>
</dbReference>
<dbReference type="EMBL" id="AJWZ01001249">
    <property type="protein sequence ID" value="EKC74354.1"/>
    <property type="molecule type" value="Genomic_DNA"/>
</dbReference>
<evidence type="ECO:0000313" key="9">
    <source>
        <dbReference type="EMBL" id="EKC74354.1"/>
    </source>
</evidence>
<evidence type="ECO:0000256" key="4">
    <source>
        <dbReference type="ARBA" id="ARBA00022801"/>
    </source>
</evidence>
<dbReference type="PANTHER" id="PTHR43731:SF14">
    <property type="entry name" value="PRESENILIN-ASSOCIATED RHOMBOID-LIKE PROTEIN, MITOCHONDRIAL"/>
    <property type="match status" value="1"/>
</dbReference>
<comment type="subcellular location">
    <subcellularLocation>
        <location evidence="1">Membrane</location>
        <topology evidence="1">Multi-pass membrane protein</topology>
    </subcellularLocation>
</comment>
<reference evidence="9" key="1">
    <citation type="journal article" date="2013" name="Environ. Microbiol.">
        <title>Microbiota from the distal guts of lean and obese adolescents exhibit partial functional redundancy besides clear differences in community structure.</title>
        <authorList>
            <person name="Ferrer M."/>
            <person name="Ruiz A."/>
            <person name="Lanza F."/>
            <person name="Haange S.B."/>
            <person name="Oberbach A."/>
            <person name="Till H."/>
            <person name="Bargiela R."/>
            <person name="Campoy C."/>
            <person name="Segura M.T."/>
            <person name="Richter M."/>
            <person name="von Bergen M."/>
            <person name="Seifert J."/>
            <person name="Suarez A."/>
        </authorList>
    </citation>
    <scope>NUCLEOTIDE SEQUENCE</scope>
</reference>
<comment type="similarity">
    <text evidence="2">Belongs to the peptidase S54 family.</text>
</comment>
<evidence type="ECO:0000256" key="3">
    <source>
        <dbReference type="ARBA" id="ARBA00022692"/>
    </source>
</evidence>
<dbReference type="InterPro" id="IPR050925">
    <property type="entry name" value="Rhomboid_protease_S54"/>
</dbReference>